<evidence type="ECO:0000256" key="1">
    <source>
        <dbReference type="ARBA" id="ARBA00022603"/>
    </source>
</evidence>
<feature type="binding site" evidence="5">
    <location>
        <position position="144"/>
    </location>
    <ligand>
        <name>S-adenosyl-L-methionine</name>
        <dbReference type="ChEBI" id="CHEBI:59789"/>
    </ligand>
</feature>
<dbReference type="InterPro" id="IPR050320">
    <property type="entry name" value="N5-glutamine_MTase"/>
</dbReference>
<evidence type="ECO:0000259" key="6">
    <source>
        <dbReference type="Pfam" id="PF05175"/>
    </source>
</evidence>
<feature type="binding site" evidence="5">
    <location>
        <begin position="121"/>
        <end position="125"/>
    </location>
    <ligand>
        <name>S-adenosyl-L-methionine</name>
        <dbReference type="ChEBI" id="CHEBI:59789"/>
    </ligand>
</feature>
<comment type="similarity">
    <text evidence="5">Belongs to the protein N5-glutamine methyltransferase family. PrmC subfamily.</text>
</comment>
<reference evidence="8" key="1">
    <citation type="journal article" date="2020" name="mSystems">
        <title>Genome- and Community-Level Interaction Insights into Carbon Utilization and Element Cycling Functions of Hydrothermarchaeota in Hydrothermal Sediment.</title>
        <authorList>
            <person name="Zhou Z."/>
            <person name="Liu Y."/>
            <person name="Xu W."/>
            <person name="Pan J."/>
            <person name="Luo Z.H."/>
            <person name="Li M."/>
        </authorList>
    </citation>
    <scope>NUCLEOTIDE SEQUENCE [LARGE SCALE GENOMIC DNA]</scope>
    <source>
        <strain evidence="8">SpSt-855</strain>
    </source>
</reference>
<evidence type="ECO:0000256" key="3">
    <source>
        <dbReference type="ARBA" id="ARBA00022691"/>
    </source>
</evidence>
<accession>A0A7V5CTZ8</accession>
<dbReference type="NCBIfam" id="TIGR03534">
    <property type="entry name" value="RF_mod_PrmC"/>
    <property type="match status" value="1"/>
</dbReference>
<comment type="caution">
    <text evidence="5">Lacks conserved residue(s) required for the propagation of feature annotation.</text>
</comment>
<protein>
    <recommendedName>
        <fullName evidence="5">Release factor glutamine methyltransferase</fullName>
        <shortName evidence="5">RF MTase</shortName>
        <ecNumber evidence="5">2.1.1.297</ecNumber>
    </recommendedName>
    <alternativeName>
        <fullName evidence="5">N5-glutamine methyltransferase PrmC</fullName>
    </alternativeName>
    <alternativeName>
        <fullName evidence="5">Protein-(glutamine-N5) MTase PrmC</fullName>
    </alternativeName>
    <alternativeName>
        <fullName evidence="5">Protein-glutamine N-methyltransferase PrmC</fullName>
    </alternativeName>
</protein>
<keyword evidence="2 5" id="KW-0808">Transferase</keyword>
<evidence type="ECO:0000256" key="2">
    <source>
        <dbReference type="ARBA" id="ARBA00022679"/>
    </source>
</evidence>
<dbReference type="Gene3D" id="1.10.8.10">
    <property type="entry name" value="DNA helicase RuvA subunit, C-terminal domain"/>
    <property type="match status" value="1"/>
</dbReference>
<dbReference type="EMBL" id="DTKL01000065">
    <property type="protein sequence ID" value="HGY95084.1"/>
    <property type="molecule type" value="Genomic_DNA"/>
</dbReference>
<comment type="caution">
    <text evidence="8">The sequence shown here is derived from an EMBL/GenBank/DDBJ whole genome shotgun (WGS) entry which is preliminary data.</text>
</comment>
<dbReference type="PANTHER" id="PTHR18895">
    <property type="entry name" value="HEMK METHYLTRANSFERASE"/>
    <property type="match status" value="1"/>
</dbReference>
<evidence type="ECO:0000256" key="4">
    <source>
        <dbReference type="ARBA" id="ARBA00048391"/>
    </source>
</evidence>
<dbReference type="AlphaFoldDB" id="A0A7V5CTZ8"/>
<dbReference type="EC" id="2.1.1.297" evidence="5"/>
<feature type="domain" description="Release factor glutamine methyltransferase N-terminal" evidence="7">
    <location>
        <begin position="9"/>
        <end position="76"/>
    </location>
</feature>
<evidence type="ECO:0000256" key="5">
    <source>
        <dbReference type="HAMAP-Rule" id="MF_02126"/>
    </source>
</evidence>
<dbReference type="InterPro" id="IPR019874">
    <property type="entry name" value="RF_methyltr_PrmC"/>
</dbReference>
<dbReference type="GO" id="GO:0032259">
    <property type="term" value="P:methylation"/>
    <property type="evidence" value="ECO:0007669"/>
    <property type="project" value="UniProtKB-KW"/>
</dbReference>
<dbReference type="Pfam" id="PF17827">
    <property type="entry name" value="PrmC_N"/>
    <property type="match status" value="1"/>
</dbReference>
<dbReference type="InterPro" id="IPR040758">
    <property type="entry name" value="PrmC_N"/>
</dbReference>
<dbReference type="FunFam" id="3.40.50.150:FF:000053">
    <property type="entry name" value="Release factor glutamine methyltransferase"/>
    <property type="match status" value="1"/>
</dbReference>
<dbReference type="GO" id="GO:0003676">
    <property type="term" value="F:nucleic acid binding"/>
    <property type="evidence" value="ECO:0007669"/>
    <property type="project" value="InterPro"/>
</dbReference>
<dbReference type="PANTHER" id="PTHR18895:SF74">
    <property type="entry name" value="MTRF1L RELEASE FACTOR GLUTAMINE METHYLTRANSFERASE"/>
    <property type="match status" value="1"/>
</dbReference>
<dbReference type="NCBIfam" id="TIGR00536">
    <property type="entry name" value="hemK_fam"/>
    <property type="match status" value="1"/>
</dbReference>
<gene>
    <name evidence="5 8" type="primary">prmC</name>
    <name evidence="8" type="ORF">ENW50_10455</name>
</gene>
<dbReference type="InterPro" id="IPR029063">
    <property type="entry name" value="SAM-dependent_MTases_sf"/>
</dbReference>
<dbReference type="InterPro" id="IPR007848">
    <property type="entry name" value="Small_mtfrase_dom"/>
</dbReference>
<sequence length="281" mass="30658">MSDFLIHTILDQATQRLAGLPTARRDAELLLQHVLGRNRAWLIVHSDDTVTPAQAAQYESWILRRAAQEPVQYIVGEQEFWGLPLRVTPDVLIPRPETEHLVEAALERLPESEAVRVADIGTGSGAIAIALAVSRPRARVTALDLSAAALEVARENAAAHGVADRVWLVASDLLAAVRGERFAMIVSNPPYVPGGEVLEPQVRDFEPHSALFAGAEGLDVYRRLIPEAAEALEPGGWLLMEIGHGQRAAIENLLRGWDDVASVDDLQGIPRVVMARKAIDR</sequence>
<evidence type="ECO:0000313" key="8">
    <source>
        <dbReference type="EMBL" id="HGY95084.1"/>
    </source>
</evidence>
<proteinExistence type="inferred from homology"/>
<dbReference type="SUPFAM" id="SSF53335">
    <property type="entry name" value="S-adenosyl-L-methionine-dependent methyltransferases"/>
    <property type="match status" value="1"/>
</dbReference>
<dbReference type="Pfam" id="PF05175">
    <property type="entry name" value="MTS"/>
    <property type="match status" value="1"/>
</dbReference>
<feature type="binding site" evidence="5">
    <location>
        <begin position="188"/>
        <end position="191"/>
    </location>
    <ligand>
        <name>substrate</name>
    </ligand>
</feature>
<dbReference type="InterPro" id="IPR002052">
    <property type="entry name" value="DNA_methylase_N6_adenine_CS"/>
</dbReference>
<feature type="domain" description="Methyltransferase small" evidence="6">
    <location>
        <begin position="106"/>
        <end position="196"/>
    </location>
</feature>
<comment type="catalytic activity">
    <reaction evidence="4 5">
        <text>L-glutaminyl-[peptide chain release factor] + S-adenosyl-L-methionine = N(5)-methyl-L-glutaminyl-[peptide chain release factor] + S-adenosyl-L-homocysteine + H(+)</text>
        <dbReference type="Rhea" id="RHEA:42896"/>
        <dbReference type="Rhea" id="RHEA-COMP:10271"/>
        <dbReference type="Rhea" id="RHEA-COMP:10272"/>
        <dbReference type="ChEBI" id="CHEBI:15378"/>
        <dbReference type="ChEBI" id="CHEBI:30011"/>
        <dbReference type="ChEBI" id="CHEBI:57856"/>
        <dbReference type="ChEBI" id="CHEBI:59789"/>
        <dbReference type="ChEBI" id="CHEBI:61891"/>
        <dbReference type="EC" id="2.1.1.297"/>
    </reaction>
</comment>
<dbReference type="CDD" id="cd02440">
    <property type="entry name" value="AdoMet_MTases"/>
    <property type="match status" value="1"/>
</dbReference>
<keyword evidence="3 5" id="KW-0949">S-adenosyl-L-methionine</keyword>
<name>A0A7V5CTZ8_9BACT</name>
<dbReference type="GO" id="GO:0102559">
    <property type="term" value="F:peptide chain release factor N(5)-glutamine methyltransferase activity"/>
    <property type="evidence" value="ECO:0007669"/>
    <property type="project" value="UniProtKB-EC"/>
</dbReference>
<evidence type="ECO:0000259" key="7">
    <source>
        <dbReference type="Pfam" id="PF17827"/>
    </source>
</evidence>
<dbReference type="Gene3D" id="3.40.50.150">
    <property type="entry name" value="Vaccinia Virus protein VP39"/>
    <property type="match status" value="1"/>
</dbReference>
<feature type="binding site" evidence="5">
    <location>
        <position position="188"/>
    </location>
    <ligand>
        <name>S-adenosyl-L-methionine</name>
        <dbReference type="ChEBI" id="CHEBI:59789"/>
    </ligand>
</feature>
<dbReference type="PROSITE" id="PS00092">
    <property type="entry name" value="N6_MTASE"/>
    <property type="match status" value="1"/>
</dbReference>
<organism evidence="8">
    <name type="scientific">Acidobacterium capsulatum</name>
    <dbReference type="NCBI Taxonomy" id="33075"/>
    <lineage>
        <taxon>Bacteria</taxon>
        <taxon>Pseudomonadati</taxon>
        <taxon>Acidobacteriota</taxon>
        <taxon>Terriglobia</taxon>
        <taxon>Terriglobales</taxon>
        <taxon>Acidobacteriaceae</taxon>
        <taxon>Acidobacterium</taxon>
    </lineage>
</organism>
<dbReference type="InterPro" id="IPR004556">
    <property type="entry name" value="HemK-like"/>
</dbReference>
<dbReference type="HAMAP" id="MF_02126">
    <property type="entry name" value="RF_methyltr_PrmC"/>
    <property type="match status" value="1"/>
</dbReference>
<keyword evidence="1 5" id="KW-0489">Methyltransferase</keyword>
<comment type="function">
    <text evidence="5">Methylates the class 1 translation termination release factors RF1/PrfA and RF2/PrfB on the glutamine residue of the universally conserved GGQ motif.</text>
</comment>